<dbReference type="AlphaFoldDB" id="A0A830D3I4"/>
<name>A0A830D3I4_9LAMI</name>
<evidence type="ECO:0000313" key="2">
    <source>
        <dbReference type="EMBL" id="GFQ06217.1"/>
    </source>
</evidence>
<accession>A0A830D3I4</accession>
<feature type="region of interest" description="Disordered" evidence="1">
    <location>
        <begin position="55"/>
        <end position="85"/>
    </location>
</feature>
<organism evidence="2 3">
    <name type="scientific">Phtheirospermum japonicum</name>
    <dbReference type="NCBI Taxonomy" id="374723"/>
    <lineage>
        <taxon>Eukaryota</taxon>
        <taxon>Viridiplantae</taxon>
        <taxon>Streptophyta</taxon>
        <taxon>Embryophyta</taxon>
        <taxon>Tracheophyta</taxon>
        <taxon>Spermatophyta</taxon>
        <taxon>Magnoliopsida</taxon>
        <taxon>eudicotyledons</taxon>
        <taxon>Gunneridae</taxon>
        <taxon>Pentapetalae</taxon>
        <taxon>asterids</taxon>
        <taxon>lamiids</taxon>
        <taxon>Lamiales</taxon>
        <taxon>Orobanchaceae</taxon>
        <taxon>Orobanchaceae incertae sedis</taxon>
        <taxon>Phtheirospermum</taxon>
    </lineage>
</organism>
<evidence type="ECO:0000256" key="1">
    <source>
        <dbReference type="SAM" id="MobiDB-lite"/>
    </source>
</evidence>
<dbReference type="EMBL" id="BMAC01001187">
    <property type="protein sequence ID" value="GFQ06217.1"/>
    <property type="molecule type" value="Genomic_DNA"/>
</dbReference>
<dbReference type="PANTHER" id="PTHR36061">
    <property type="match status" value="1"/>
</dbReference>
<evidence type="ECO:0000313" key="3">
    <source>
        <dbReference type="Proteomes" id="UP000653305"/>
    </source>
</evidence>
<dbReference type="OrthoDB" id="1918611at2759"/>
<dbReference type="Proteomes" id="UP000653305">
    <property type="component" value="Unassembled WGS sequence"/>
</dbReference>
<proteinExistence type="predicted"/>
<reference evidence="2" key="1">
    <citation type="submission" date="2020-07" db="EMBL/GenBank/DDBJ databases">
        <title>Ethylene signaling mediates host invasion by parasitic plants.</title>
        <authorList>
            <person name="Yoshida S."/>
        </authorList>
    </citation>
    <scope>NUCLEOTIDE SEQUENCE</scope>
    <source>
        <strain evidence="2">Okayama</strain>
    </source>
</reference>
<gene>
    <name evidence="2" type="ORF">PHJA_002765700</name>
</gene>
<protein>
    <submittedName>
        <fullName evidence="2">Uncharacterized protein</fullName>
    </submittedName>
</protein>
<dbReference type="PANTHER" id="PTHR36061:SF3">
    <property type="entry name" value="OS04G0692200 PROTEIN"/>
    <property type="match status" value="1"/>
</dbReference>
<keyword evidence="3" id="KW-1185">Reference proteome</keyword>
<sequence length="258" mass="28222">MAFSIHRFSAFATISHSTWKTPSITQQSFISFPTSSKRNTSFGCRYGSLCCHAAAKQPKSGAPPATKKKKKPSGRNSNSKRLIEDDYMVEKSVNGGGGGMEVLESPSQSAQSPYAALPLPNPPAGFVLNEQGQVLMASNKRIATIVDSTNNFPLDCVIRRVFTNSRGDECMLLCPVDTPVQILKSVNVEGWSAVSDEEVEAILPTAAYALAKIHMHLVYSGFCYTARGGFCYTEEDIFEFHIGNILSRHLHNLILVKQ</sequence>
<comment type="caution">
    <text evidence="2">The sequence shown here is derived from an EMBL/GenBank/DDBJ whole genome shotgun (WGS) entry which is preliminary data.</text>
</comment>